<dbReference type="SUPFAM" id="SSF55486">
    <property type="entry name" value="Metalloproteases ('zincins'), catalytic domain"/>
    <property type="match status" value="1"/>
</dbReference>
<feature type="domain" description="Peptidase metallopeptidase" evidence="1">
    <location>
        <begin position="50"/>
        <end position="199"/>
    </location>
</feature>
<evidence type="ECO:0000313" key="2">
    <source>
        <dbReference type="EMBL" id="KAK5996763.1"/>
    </source>
</evidence>
<organism evidence="2 3">
    <name type="scientific">Cladobotryum mycophilum</name>
    <dbReference type="NCBI Taxonomy" id="491253"/>
    <lineage>
        <taxon>Eukaryota</taxon>
        <taxon>Fungi</taxon>
        <taxon>Dikarya</taxon>
        <taxon>Ascomycota</taxon>
        <taxon>Pezizomycotina</taxon>
        <taxon>Sordariomycetes</taxon>
        <taxon>Hypocreomycetidae</taxon>
        <taxon>Hypocreales</taxon>
        <taxon>Hypocreaceae</taxon>
        <taxon>Cladobotryum</taxon>
    </lineage>
</organism>
<comment type="caution">
    <text evidence="2">The sequence shown here is derived from an EMBL/GenBank/DDBJ whole genome shotgun (WGS) entry which is preliminary data.</text>
</comment>
<dbReference type="InterPro" id="IPR006026">
    <property type="entry name" value="Peptidase_Metallo"/>
</dbReference>
<sequence length="267" mass="31248">MDNDPIRICTIVPVQPVQPEEEPSNGILARIWEFIKRPFEPAKHYLAVSRNLKWEPGQTLRVRFLGGSFLVKNMVKKYALVWLEHANLKMEFVESGDADIRISFWRGDSWSVIGLEAYEVPPDKPTMNFGWFNDYTPEEEFSRTVLHEFGHALGCIHEHQNPAENINWNEKEVFDHYKKAQPTWDEDQVRRNIFKQYSRDSTQFSSYDKDSIMVYEIPVSFTLDGHCTKSNKQLSEQDKLFMSKVYPRLEFEDENCASNDDLMPQAG</sequence>
<evidence type="ECO:0000259" key="1">
    <source>
        <dbReference type="SMART" id="SM00235"/>
    </source>
</evidence>
<proteinExistence type="predicted"/>
<reference evidence="2 3" key="1">
    <citation type="submission" date="2024-01" db="EMBL/GenBank/DDBJ databases">
        <title>Complete genome of Cladobotryum mycophilum ATHUM6906.</title>
        <authorList>
            <person name="Christinaki A.C."/>
            <person name="Myridakis A.I."/>
            <person name="Kouvelis V.N."/>
        </authorList>
    </citation>
    <scope>NUCLEOTIDE SEQUENCE [LARGE SCALE GENOMIC DNA]</scope>
    <source>
        <strain evidence="2 3">ATHUM6906</strain>
    </source>
</reference>
<dbReference type="EMBL" id="JAVFKD010000002">
    <property type="protein sequence ID" value="KAK5996763.1"/>
    <property type="molecule type" value="Genomic_DNA"/>
</dbReference>
<name>A0ABR0SX80_9HYPO</name>
<accession>A0ABR0SX80</accession>
<dbReference type="Proteomes" id="UP001338125">
    <property type="component" value="Unassembled WGS sequence"/>
</dbReference>
<dbReference type="Gene3D" id="3.40.390.10">
    <property type="entry name" value="Collagenase (Catalytic Domain)"/>
    <property type="match status" value="1"/>
</dbReference>
<protein>
    <recommendedName>
        <fullName evidence="1">Peptidase metallopeptidase domain-containing protein</fullName>
    </recommendedName>
</protein>
<keyword evidence="3" id="KW-1185">Reference proteome</keyword>
<evidence type="ECO:0000313" key="3">
    <source>
        <dbReference type="Proteomes" id="UP001338125"/>
    </source>
</evidence>
<dbReference type="InterPro" id="IPR024079">
    <property type="entry name" value="MetalloPept_cat_dom_sf"/>
</dbReference>
<dbReference type="SMART" id="SM00235">
    <property type="entry name" value="ZnMc"/>
    <property type="match status" value="1"/>
</dbReference>
<gene>
    <name evidence="2" type="ORF">PT974_02104</name>
</gene>